<dbReference type="RefSeq" id="WP_258424126.1">
    <property type="nucleotide sequence ID" value="NZ_JANSUY010000013.1"/>
</dbReference>
<feature type="domain" description="YcxB-like C-terminal" evidence="2">
    <location>
        <begin position="95"/>
        <end position="148"/>
    </location>
</feature>
<feature type="transmembrane region" description="Helical" evidence="1">
    <location>
        <begin position="28"/>
        <end position="48"/>
    </location>
</feature>
<evidence type="ECO:0000256" key="1">
    <source>
        <dbReference type="SAM" id="Phobius"/>
    </source>
</evidence>
<comment type="caution">
    <text evidence="3">The sequence shown here is derived from an EMBL/GenBank/DDBJ whole genome shotgun (WGS) entry which is preliminary data.</text>
</comment>
<keyword evidence="1" id="KW-1133">Transmembrane helix</keyword>
<dbReference type="InterPro" id="IPR025588">
    <property type="entry name" value="YcxB-like_C"/>
</dbReference>
<evidence type="ECO:0000313" key="4">
    <source>
        <dbReference type="Proteomes" id="UP001142175"/>
    </source>
</evidence>
<protein>
    <submittedName>
        <fullName evidence="3">YcxB family protein</fullName>
    </submittedName>
</protein>
<dbReference type="EMBL" id="JANSUY010000013">
    <property type="protein sequence ID" value="MCR9016277.1"/>
    <property type="molecule type" value="Genomic_DNA"/>
</dbReference>
<sequence length="171" mass="20214">MIVKTKKYQLETGTYIKLGLTNILKEQWWVVLIAIAIGCGYFWIASWWWISMAILAYALYWLFWVIQFAGVTQMEQNKVIFEKMSYEIDSRQILMKLNVQQGMPIKWDLIKKVDLTKEAYILTMSKAQFIYLPFKIFNTENERKFMEAILRRKGYLPEQSSGKIATAEGKK</sequence>
<accession>A0A9X2SZ58</accession>
<evidence type="ECO:0000313" key="3">
    <source>
        <dbReference type="EMBL" id="MCR9016277.1"/>
    </source>
</evidence>
<feature type="transmembrane region" description="Helical" evidence="1">
    <location>
        <begin position="54"/>
        <end position="74"/>
    </location>
</feature>
<dbReference type="Proteomes" id="UP001142175">
    <property type="component" value="Unassembled WGS sequence"/>
</dbReference>
<evidence type="ECO:0000259" key="2">
    <source>
        <dbReference type="Pfam" id="PF14317"/>
    </source>
</evidence>
<organism evidence="3 4">
    <name type="scientific">Aquiflexum gelatinilyticum</name>
    <dbReference type="NCBI Taxonomy" id="2961943"/>
    <lineage>
        <taxon>Bacteria</taxon>
        <taxon>Pseudomonadati</taxon>
        <taxon>Bacteroidota</taxon>
        <taxon>Cytophagia</taxon>
        <taxon>Cytophagales</taxon>
        <taxon>Cyclobacteriaceae</taxon>
        <taxon>Aquiflexum</taxon>
    </lineage>
</organism>
<reference evidence="3" key="1">
    <citation type="submission" date="2022-08" db="EMBL/GenBank/DDBJ databases">
        <authorList>
            <person name="Zhang D."/>
        </authorList>
    </citation>
    <scope>NUCLEOTIDE SEQUENCE</scope>
    <source>
        <strain evidence="3">XJ19-11</strain>
    </source>
</reference>
<keyword evidence="4" id="KW-1185">Reference proteome</keyword>
<dbReference type="Pfam" id="PF14317">
    <property type="entry name" value="YcxB"/>
    <property type="match status" value="1"/>
</dbReference>
<dbReference type="AlphaFoldDB" id="A0A9X2SZ58"/>
<gene>
    <name evidence="3" type="ORF">NU887_14625</name>
</gene>
<keyword evidence="1" id="KW-0472">Membrane</keyword>
<name>A0A9X2SZ58_9BACT</name>
<keyword evidence="1" id="KW-0812">Transmembrane</keyword>
<proteinExistence type="predicted"/>